<feature type="domain" description="MacB-like periplasmic core" evidence="8">
    <location>
        <begin position="20"/>
        <end position="239"/>
    </location>
</feature>
<keyword evidence="5 6" id="KW-0472">Membrane</keyword>
<comment type="subcellular location">
    <subcellularLocation>
        <location evidence="1">Cell membrane</location>
        <topology evidence="1">Multi-pass membrane protein</topology>
    </subcellularLocation>
</comment>
<feature type="transmembrane region" description="Helical" evidence="6">
    <location>
        <begin position="284"/>
        <end position="306"/>
    </location>
</feature>
<feature type="transmembrane region" description="Helical" evidence="6">
    <location>
        <begin position="374"/>
        <end position="397"/>
    </location>
</feature>
<feature type="domain" description="MacB-like periplasmic core" evidence="8">
    <location>
        <begin position="433"/>
        <end position="611"/>
    </location>
</feature>
<dbReference type="OrthoDB" id="5933722at2"/>
<dbReference type="InterPro" id="IPR003838">
    <property type="entry name" value="ABC3_permease_C"/>
</dbReference>
<evidence type="ECO:0000256" key="6">
    <source>
        <dbReference type="SAM" id="Phobius"/>
    </source>
</evidence>
<feature type="transmembrane region" description="Helical" evidence="6">
    <location>
        <begin position="327"/>
        <end position="351"/>
    </location>
</feature>
<comment type="caution">
    <text evidence="9">The sequence shown here is derived from an EMBL/GenBank/DDBJ whole genome shotgun (WGS) entry which is preliminary data.</text>
</comment>
<feature type="transmembrane region" description="Helical" evidence="6">
    <location>
        <begin position="21"/>
        <end position="41"/>
    </location>
</feature>
<dbReference type="GO" id="GO:0005886">
    <property type="term" value="C:plasma membrane"/>
    <property type="evidence" value="ECO:0007669"/>
    <property type="project" value="UniProtKB-SubCell"/>
</dbReference>
<dbReference type="RefSeq" id="WP_117394319.1">
    <property type="nucleotide sequence ID" value="NZ_QWDC01000010.1"/>
</dbReference>
<feature type="transmembrane region" description="Helical" evidence="6">
    <location>
        <begin position="709"/>
        <end position="737"/>
    </location>
</feature>
<dbReference type="Pfam" id="PF02687">
    <property type="entry name" value="FtsX"/>
    <property type="match status" value="2"/>
</dbReference>
<feature type="transmembrane region" description="Helical" evidence="6">
    <location>
        <begin position="677"/>
        <end position="697"/>
    </location>
</feature>
<evidence type="ECO:0000256" key="2">
    <source>
        <dbReference type="ARBA" id="ARBA00022475"/>
    </source>
</evidence>
<feature type="transmembrane region" description="Helical" evidence="6">
    <location>
        <begin position="425"/>
        <end position="444"/>
    </location>
</feature>
<dbReference type="Proteomes" id="UP000264217">
    <property type="component" value="Unassembled WGS sequence"/>
</dbReference>
<evidence type="ECO:0000256" key="4">
    <source>
        <dbReference type="ARBA" id="ARBA00022989"/>
    </source>
</evidence>
<keyword evidence="3 6" id="KW-0812">Transmembrane</keyword>
<gene>
    <name evidence="9" type="ORF">D0C36_24210</name>
</gene>
<evidence type="ECO:0000313" key="10">
    <source>
        <dbReference type="Proteomes" id="UP000264217"/>
    </source>
</evidence>
<evidence type="ECO:0000256" key="3">
    <source>
        <dbReference type="ARBA" id="ARBA00022692"/>
    </source>
</evidence>
<dbReference type="PANTHER" id="PTHR30572:SF18">
    <property type="entry name" value="ABC-TYPE MACROLIDE FAMILY EXPORT SYSTEM PERMEASE COMPONENT 2"/>
    <property type="match status" value="1"/>
</dbReference>
<dbReference type="EMBL" id="QWDC01000010">
    <property type="protein sequence ID" value="RFZ89905.1"/>
    <property type="molecule type" value="Genomic_DNA"/>
</dbReference>
<protein>
    <submittedName>
        <fullName evidence="9">ABC transporter permease</fullName>
    </submittedName>
</protein>
<feature type="domain" description="ABC3 transporter permease C-terminal" evidence="7">
    <location>
        <begin position="287"/>
        <end position="402"/>
    </location>
</feature>
<reference evidence="9 10" key="1">
    <citation type="submission" date="2018-08" db="EMBL/GenBank/DDBJ databases">
        <title>Mucilaginibacter sp. MYSH2.</title>
        <authorList>
            <person name="Seo T."/>
        </authorList>
    </citation>
    <scope>NUCLEOTIDE SEQUENCE [LARGE SCALE GENOMIC DNA]</scope>
    <source>
        <strain evidence="9 10">MYSH2</strain>
    </source>
</reference>
<name>A0A372NNE7_9SPHI</name>
<evidence type="ECO:0000313" key="9">
    <source>
        <dbReference type="EMBL" id="RFZ89905.1"/>
    </source>
</evidence>
<dbReference type="InterPro" id="IPR025857">
    <property type="entry name" value="MacB_PCD"/>
</dbReference>
<organism evidence="9 10">
    <name type="scientific">Mucilaginibacter conchicola</name>
    <dbReference type="NCBI Taxonomy" id="2303333"/>
    <lineage>
        <taxon>Bacteria</taxon>
        <taxon>Pseudomonadati</taxon>
        <taxon>Bacteroidota</taxon>
        <taxon>Sphingobacteriia</taxon>
        <taxon>Sphingobacteriales</taxon>
        <taxon>Sphingobacteriaceae</taxon>
        <taxon>Mucilaginibacter</taxon>
    </lineage>
</organism>
<feature type="transmembrane region" description="Helical" evidence="6">
    <location>
        <begin position="757"/>
        <end position="779"/>
    </location>
</feature>
<keyword evidence="10" id="KW-1185">Reference proteome</keyword>
<evidence type="ECO:0000259" key="8">
    <source>
        <dbReference type="Pfam" id="PF12704"/>
    </source>
</evidence>
<evidence type="ECO:0000259" key="7">
    <source>
        <dbReference type="Pfam" id="PF02687"/>
    </source>
</evidence>
<keyword evidence="4 6" id="KW-1133">Transmembrane helix</keyword>
<dbReference type="AlphaFoldDB" id="A0A372NNE7"/>
<accession>A0A372NNE7</accession>
<feature type="domain" description="ABC3 transporter permease C-terminal" evidence="7">
    <location>
        <begin position="676"/>
        <end position="784"/>
    </location>
</feature>
<proteinExistence type="predicted"/>
<dbReference type="InterPro" id="IPR050250">
    <property type="entry name" value="Macrolide_Exporter_MacB"/>
</dbReference>
<sequence>MWLNYFKIAWRKLYKDGFYSVINILGLSIATSVFLLIINFVNFEYSYEDFHLKADNIYRITYELYQGAKYVTTDCETHPPLGPMLKDYFPDVREFVRMQHMEAQSEISYHDQVYRINYMYAADPSVFDVFNFDLIEGNIKEALNAPMRIVVSESQSRRIFGTVAALGKHIKIGKDFFEVSGVMKDIPSNTHLKADVLLSFSTLPALGWDLNSWNGNNNYTYLLMRSGTDLTAFNQKLKKFSMEMLNGKISKGNLFTAEPIKSIHLYSHKTYEPDVNGDAKSVKFMFLMAILILAVGSVNYVNLTTARATRRLKETGMRRLLGSSRPLLILQFMLETVLTNIFAMAVALWLIKLALPFYLALTGLPSAGQLFSGVPFWTLCAVLLLLNCILSGLYPAISLSATKPIRVVNRVFTASRQGDLLRRSLVLGQFIIALVVLSASFIVYQQLAYMKNQNKGINPSQVLVLNAPMGQDQARQMQDQALKNQLAQIPGVSMVTTSGALPGVSQHDLSSSNGISRYGSRDGLGYNFYSYGIDADFIPAMEIRMAAGENFHAGDSSRNQVIINEAAAKLFGFNNAAAAIGQKLDWNGPVTIRGVVKDYHQLSMKEAIIPMLHFYSGSPAFYSLRFRNTDPSVIISKVRKVWKNNYQGYPLDYRFLDDMFDQQYKNEQRFGQIVNTFSLITLFITCLGILGLTAYNISVRTKEIGIRKVLGASVTGIVKLLSLEFVKLITIALLIATPLAWYAMDQWLSDFAYRIKIHWSVFAGTGLTALLMAMATVSFQSVKAALMKPAQALNTD</sequence>
<dbReference type="PANTHER" id="PTHR30572">
    <property type="entry name" value="MEMBRANE COMPONENT OF TRANSPORTER-RELATED"/>
    <property type="match status" value="1"/>
</dbReference>
<evidence type="ECO:0000256" key="5">
    <source>
        <dbReference type="ARBA" id="ARBA00023136"/>
    </source>
</evidence>
<evidence type="ECO:0000256" key="1">
    <source>
        <dbReference type="ARBA" id="ARBA00004651"/>
    </source>
</evidence>
<dbReference type="GO" id="GO:0022857">
    <property type="term" value="F:transmembrane transporter activity"/>
    <property type="evidence" value="ECO:0007669"/>
    <property type="project" value="TreeGrafter"/>
</dbReference>
<keyword evidence="2" id="KW-1003">Cell membrane</keyword>
<dbReference type="Pfam" id="PF12704">
    <property type="entry name" value="MacB_PCD"/>
    <property type="match status" value="2"/>
</dbReference>